<organism evidence="1">
    <name type="scientific">marine sediment metagenome</name>
    <dbReference type="NCBI Taxonomy" id="412755"/>
    <lineage>
        <taxon>unclassified sequences</taxon>
        <taxon>metagenomes</taxon>
        <taxon>ecological metagenomes</taxon>
    </lineage>
</organism>
<evidence type="ECO:0000313" key="1">
    <source>
        <dbReference type="EMBL" id="KKN50174.1"/>
    </source>
</evidence>
<proteinExistence type="predicted"/>
<name>A0A0F9R601_9ZZZZ</name>
<dbReference type="AlphaFoldDB" id="A0A0F9R601"/>
<reference evidence="1" key="1">
    <citation type="journal article" date="2015" name="Nature">
        <title>Complex archaea that bridge the gap between prokaryotes and eukaryotes.</title>
        <authorList>
            <person name="Spang A."/>
            <person name="Saw J.H."/>
            <person name="Jorgensen S.L."/>
            <person name="Zaremba-Niedzwiedzka K."/>
            <person name="Martijn J."/>
            <person name="Lind A.E."/>
            <person name="van Eijk R."/>
            <person name="Schleper C."/>
            <person name="Guy L."/>
            <person name="Ettema T.J."/>
        </authorList>
    </citation>
    <scope>NUCLEOTIDE SEQUENCE</scope>
</reference>
<comment type="caution">
    <text evidence="1">The sequence shown here is derived from an EMBL/GenBank/DDBJ whole genome shotgun (WGS) entry which is preliminary data.</text>
</comment>
<accession>A0A0F9R601</accession>
<dbReference type="EMBL" id="LAZR01001130">
    <property type="protein sequence ID" value="KKN50174.1"/>
    <property type="molecule type" value="Genomic_DNA"/>
</dbReference>
<protein>
    <submittedName>
        <fullName evidence="1">Uncharacterized protein</fullName>
    </submittedName>
</protein>
<sequence length="37" mass="4338">MLLGNFPLLDRSKTQIRFQYLDGDSYNIFSNDGKITR</sequence>
<gene>
    <name evidence="1" type="ORF">LCGC14_0635540</name>
</gene>